<dbReference type="PANTHER" id="PTHR32089">
    <property type="entry name" value="METHYL-ACCEPTING CHEMOTAXIS PROTEIN MCPB"/>
    <property type="match status" value="1"/>
</dbReference>
<evidence type="ECO:0000256" key="7">
    <source>
        <dbReference type="PROSITE-ProRule" id="PRU00284"/>
    </source>
</evidence>
<dbReference type="RefSeq" id="WP_284187239.1">
    <property type="nucleotide sequence ID" value="NZ_BSPX01000014.1"/>
</dbReference>
<organism evidence="10 11">
    <name type="scientific">Zoogloea oryzae</name>
    <dbReference type="NCBI Taxonomy" id="310767"/>
    <lineage>
        <taxon>Bacteria</taxon>
        <taxon>Pseudomonadati</taxon>
        <taxon>Pseudomonadota</taxon>
        <taxon>Betaproteobacteria</taxon>
        <taxon>Rhodocyclales</taxon>
        <taxon>Zoogloeaceae</taxon>
        <taxon>Zoogloea</taxon>
    </lineage>
</organism>
<dbReference type="Proteomes" id="UP001157167">
    <property type="component" value="Unassembled WGS sequence"/>
</dbReference>
<dbReference type="Pfam" id="PF12729">
    <property type="entry name" value="4HB_MCP_1"/>
    <property type="match status" value="1"/>
</dbReference>
<comment type="caution">
    <text evidence="10">The sequence shown here is derived from an EMBL/GenBank/DDBJ whole genome shotgun (WGS) entry which is preliminary data.</text>
</comment>
<accession>A0ABQ6F8F7</accession>
<feature type="domain" description="HAMP" evidence="9">
    <location>
        <begin position="206"/>
        <end position="259"/>
    </location>
</feature>
<keyword evidence="3" id="KW-1133">Transmembrane helix</keyword>
<feature type="domain" description="Methyl-accepting transducer" evidence="8">
    <location>
        <begin position="264"/>
        <end position="500"/>
    </location>
</feature>
<reference evidence="11" key="1">
    <citation type="journal article" date="2019" name="Int. J. Syst. Evol. Microbiol.">
        <title>The Global Catalogue of Microorganisms (GCM) 10K type strain sequencing project: providing services to taxonomists for standard genome sequencing and annotation.</title>
        <authorList>
            <consortium name="The Broad Institute Genomics Platform"/>
            <consortium name="The Broad Institute Genome Sequencing Center for Infectious Disease"/>
            <person name="Wu L."/>
            <person name="Ma J."/>
        </authorList>
    </citation>
    <scope>NUCLEOTIDE SEQUENCE [LARGE SCALE GENOMIC DNA]</scope>
    <source>
        <strain evidence="11">NBRC 102407</strain>
    </source>
</reference>
<name>A0ABQ6F8F7_9RHOO</name>
<dbReference type="InterPro" id="IPR047347">
    <property type="entry name" value="YvaQ-like_sensor"/>
</dbReference>
<dbReference type="InterPro" id="IPR003660">
    <property type="entry name" value="HAMP_dom"/>
</dbReference>
<evidence type="ECO:0000256" key="1">
    <source>
        <dbReference type="ARBA" id="ARBA00004141"/>
    </source>
</evidence>
<evidence type="ECO:0000313" key="10">
    <source>
        <dbReference type="EMBL" id="GLT21853.1"/>
    </source>
</evidence>
<proteinExistence type="inferred from homology"/>
<evidence type="ECO:0000256" key="5">
    <source>
        <dbReference type="ARBA" id="ARBA00023224"/>
    </source>
</evidence>
<evidence type="ECO:0000259" key="9">
    <source>
        <dbReference type="PROSITE" id="PS50885"/>
    </source>
</evidence>
<dbReference type="InterPro" id="IPR004089">
    <property type="entry name" value="MCPsignal_dom"/>
</dbReference>
<dbReference type="PANTHER" id="PTHR32089:SF119">
    <property type="entry name" value="METHYL-ACCEPTING CHEMOTAXIS PROTEIN CTPL"/>
    <property type="match status" value="1"/>
</dbReference>
<keyword evidence="2" id="KW-0812">Transmembrane</keyword>
<comment type="similarity">
    <text evidence="6">Belongs to the methyl-accepting chemotaxis (MCP) protein family.</text>
</comment>
<evidence type="ECO:0000256" key="2">
    <source>
        <dbReference type="ARBA" id="ARBA00022692"/>
    </source>
</evidence>
<keyword evidence="5 7" id="KW-0807">Transducer</keyword>
<dbReference type="PROSITE" id="PS50111">
    <property type="entry name" value="CHEMOTAXIS_TRANSDUC_2"/>
    <property type="match status" value="1"/>
</dbReference>
<sequence>MTISNRLLLLVGIAIASLLTLAGINAYQMHRVYNAANFGNENVVPSIQLLNTMTSEFGRLRVRAYRFTIQTDPADRASLEKLIAEARAHMDKALKAYEPLVANDEDRQLLESERTALAEYNKHIDEALALAKAGQNAEAQALLVKNVASALRFDDQLSAHMRLNEKLSREATEGGAATKASANWIAAALPIAASLIFMLIGRGIARSITTRLDDANRMAERIANGDLTSAGQLARNHDEIGQLLGALEKMRTELANTITAVVNNSNEVAGSATQLSTAAQQVSVSSEQQSAATASAAAAVEELTVSIDHVGNSAEDASHRAAEAGSRAAESGRGVDAAAIKINQIASQVESTAEQIQTLSEQVRQIDSITVVIREVADQTNLLALNAAIEAARAGEQGRGFAVVADEVRKLAERTTSSVREISTVISTIQQGAVGAVTSMQSNRALVTEVVASAGAASDSMGSIRDSASTMQGAIESISDALREQRGASTELARNVEAIAQMSEENSAAVASVAGTAHRLVTVSDSLKSSVARFRV</sequence>
<evidence type="ECO:0000259" key="8">
    <source>
        <dbReference type="PROSITE" id="PS50111"/>
    </source>
</evidence>
<evidence type="ECO:0000256" key="6">
    <source>
        <dbReference type="ARBA" id="ARBA00029447"/>
    </source>
</evidence>
<dbReference type="InterPro" id="IPR024478">
    <property type="entry name" value="HlyB_4HB_MCP"/>
</dbReference>
<dbReference type="SMART" id="SM00304">
    <property type="entry name" value="HAMP"/>
    <property type="match status" value="1"/>
</dbReference>
<evidence type="ECO:0000256" key="4">
    <source>
        <dbReference type="ARBA" id="ARBA00023136"/>
    </source>
</evidence>
<dbReference type="Pfam" id="PF00015">
    <property type="entry name" value="MCPsignal"/>
    <property type="match status" value="1"/>
</dbReference>
<keyword evidence="11" id="KW-1185">Reference proteome</keyword>
<evidence type="ECO:0000313" key="11">
    <source>
        <dbReference type="Proteomes" id="UP001157167"/>
    </source>
</evidence>
<dbReference type="CDD" id="cd06225">
    <property type="entry name" value="HAMP"/>
    <property type="match status" value="1"/>
</dbReference>
<evidence type="ECO:0000256" key="3">
    <source>
        <dbReference type="ARBA" id="ARBA00022989"/>
    </source>
</evidence>
<comment type="subcellular location">
    <subcellularLocation>
        <location evidence="1">Membrane</location>
        <topology evidence="1">Multi-pass membrane protein</topology>
    </subcellularLocation>
</comment>
<dbReference type="PROSITE" id="PS50885">
    <property type="entry name" value="HAMP"/>
    <property type="match status" value="1"/>
</dbReference>
<dbReference type="Gene3D" id="1.10.287.950">
    <property type="entry name" value="Methyl-accepting chemotaxis protein"/>
    <property type="match status" value="1"/>
</dbReference>
<gene>
    <name evidence="10" type="ORF">GCM10007933_13070</name>
</gene>
<dbReference type="SMART" id="SM00283">
    <property type="entry name" value="MA"/>
    <property type="match status" value="1"/>
</dbReference>
<dbReference type="CDD" id="cd19411">
    <property type="entry name" value="MCP2201-like_sensor"/>
    <property type="match status" value="1"/>
</dbReference>
<dbReference type="SUPFAM" id="SSF58104">
    <property type="entry name" value="Methyl-accepting chemotaxis protein (MCP) signaling domain"/>
    <property type="match status" value="1"/>
</dbReference>
<protein>
    <submittedName>
        <fullName evidence="10">Methyl-accepting chemotaxis protein</fullName>
    </submittedName>
</protein>
<dbReference type="InterPro" id="IPR004090">
    <property type="entry name" value="Chemotax_Me-accpt_rcpt"/>
</dbReference>
<keyword evidence="4" id="KW-0472">Membrane</keyword>
<dbReference type="EMBL" id="BSPX01000014">
    <property type="protein sequence ID" value="GLT21853.1"/>
    <property type="molecule type" value="Genomic_DNA"/>
</dbReference>
<dbReference type="Pfam" id="PF00672">
    <property type="entry name" value="HAMP"/>
    <property type="match status" value="1"/>
</dbReference>
<dbReference type="PRINTS" id="PR00260">
    <property type="entry name" value="CHEMTRNSDUCR"/>
</dbReference>